<keyword evidence="3" id="KW-1185">Reference proteome</keyword>
<dbReference type="InterPro" id="IPR029756">
    <property type="entry name" value="MTH1187/YkoF-like"/>
</dbReference>
<evidence type="ECO:0000259" key="1">
    <source>
        <dbReference type="Pfam" id="PF01910"/>
    </source>
</evidence>
<dbReference type="SUPFAM" id="SSF89957">
    <property type="entry name" value="MTH1187/YkoF-like"/>
    <property type="match status" value="1"/>
</dbReference>
<feature type="domain" description="Thiamine-binding protein" evidence="1">
    <location>
        <begin position="6"/>
        <end position="66"/>
    </location>
</feature>
<evidence type="ECO:0000313" key="3">
    <source>
        <dbReference type="Proteomes" id="UP000346198"/>
    </source>
</evidence>
<organism evidence="2 3">
    <name type="scientific">Pontiella sulfatireligans</name>
    <dbReference type="NCBI Taxonomy" id="2750658"/>
    <lineage>
        <taxon>Bacteria</taxon>
        <taxon>Pseudomonadati</taxon>
        <taxon>Kiritimatiellota</taxon>
        <taxon>Kiritimatiellia</taxon>
        <taxon>Kiritimatiellales</taxon>
        <taxon>Pontiellaceae</taxon>
        <taxon>Pontiella</taxon>
    </lineage>
</organism>
<dbReference type="EMBL" id="CAAHFH010000001">
    <property type="protein sequence ID" value="VGO19916.1"/>
    <property type="molecule type" value="Genomic_DNA"/>
</dbReference>
<evidence type="ECO:0000313" key="2">
    <source>
        <dbReference type="EMBL" id="VGO19916.1"/>
    </source>
</evidence>
<accession>A0A6C2UL52</accession>
<sequence length="81" mass="8841">MMKVEAEVSLYPLTEESLEHPVMDFSDVLKSHGCEVEIGPMSSIVKGESPQVFEALRLGYEQAAQKSGCVLIIKACNVCPL</sequence>
<dbReference type="InterPro" id="IPR002767">
    <property type="entry name" value="Thiamine_BP"/>
</dbReference>
<dbReference type="Pfam" id="PF01910">
    <property type="entry name" value="Thiamine_BP"/>
    <property type="match status" value="1"/>
</dbReference>
<dbReference type="AlphaFoldDB" id="A0A6C2UL52"/>
<name>A0A6C2UL52_9BACT</name>
<protein>
    <recommendedName>
        <fullName evidence="1">Thiamine-binding protein domain-containing protein</fullName>
    </recommendedName>
</protein>
<proteinExistence type="predicted"/>
<gene>
    <name evidence="2" type="ORF">SCARR_01976</name>
</gene>
<dbReference type="Proteomes" id="UP000346198">
    <property type="component" value="Unassembled WGS sequence"/>
</dbReference>
<dbReference type="Gene3D" id="3.30.70.930">
    <property type="match status" value="1"/>
</dbReference>
<reference evidence="2 3" key="1">
    <citation type="submission" date="2019-04" db="EMBL/GenBank/DDBJ databases">
        <authorList>
            <person name="Van Vliet M D."/>
        </authorList>
    </citation>
    <scope>NUCLEOTIDE SEQUENCE [LARGE SCALE GENOMIC DNA]</scope>
    <source>
        <strain evidence="2 3">F21</strain>
    </source>
</reference>
<dbReference type="RefSeq" id="WP_136061378.1">
    <property type="nucleotide sequence ID" value="NZ_CAAHFH010000001.1"/>
</dbReference>